<evidence type="ECO:0000256" key="1">
    <source>
        <dbReference type="SAM" id="Phobius"/>
    </source>
</evidence>
<keyword evidence="1" id="KW-0472">Membrane</keyword>
<proteinExistence type="predicted"/>
<dbReference type="KEGG" id="chk:D4L85_32695"/>
<keyword evidence="1" id="KW-1133">Transmembrane helix</keyword>
<feature type="transmembrane region" description="Helical" evidence="1">
    <location>
        <begin position="12"/>
        <end position="33"/>
    </location>
</feature>
<keyword evidence="1" id="KW-0812">Transmembrane</keyword>
<gene>
    <name evidence="2" type="ORF">D4L85_32695</name>
</gene>
<evidence type="ECO:0000313" key="2">
    <source>
        <dbReference type="EMBL" id="AYB35051.1"/>
    </source>
</evidence>
<dbReference type="EMBL" id="CP032382">
    <property type="protein sequence ID" value="AYB35051.1"/>
    <property type="molecule type" value="Genomic_DNA"/>
</dbReference>
<protein>
    <submittedName>
        <fullName evidence="2">Uncharacterized protein</fullName>
    </submittedName>
</protein>
<keyword evidence="3" id="KW-1185">Reference proteome</keyword>
<sequence>MYGVAKAHTENFNYVFFGIGSSLVVPGLIALYLEFNKAKRTETSGRANLAHFKTNSIRIPVDLSQCTVTANTWTQVREEKTNKEILFNELIGDSFENRETDNIAVSLVKYTTTVQGQRRTFTSAPVAKDKTTLLMLLEMQKETNIYIDRDGKYYYFDLEFLEK</sequence>
<evidence type="ECO:0000313" key="3">
    <source>
        <dbReference type="Proteomes" id="UP000266183"/>
    </source>
</evidence>
<name>A0A385SXH4_9BACT</name>
<accession>A0A385SXH4</accession>
<dbReference type="Proteomes" id="UP000266183">
    <property type="component" value="Chromosome"/>
</dbReference>
<reference evidence="3" key="1">
    <citation type="submission" date="2018-09" db="EMBL/GenBank/DDBJ databases">
        <title>Chryseolinea sp. KIS68-18 isolated from soil.</title>
        <authorList>
            <person name="Weon H.-Y."/>
            <person name="Kwon S.-W."/>
            <person name="Lee S.A."/>
        </authorList>
    </citation>
    <scope>NUCLEOTIDE SEQUENCE [LARGE SCALE GENOMIC DNA]</scope>
    <source>
        <strain evidence="3">KIS68-18</strain>
    </source>
</reference>
<dbReference type="AlphaFoldDB" id="A0A385SXH4"/>
<organism evidence="2 3">
    <name type="scientific">Chryseolinea soli</name>
    <dbReference type="NCBI Taxonomy" id="2321403"/>
    <lineage>
        <taxon>Bacteria</taxon>
        <taxon>Pseudomonadati</taxon>
        <taxon>Bacteroidota</taxon>
        <taxon>Cytophagia</taxon>
        <taxon>Cytophagales</taxon>
        <taxon>Fulvivirgaceae</taxon>
        <taxon>Chryseolinea</taxon>
    </lineage>
</organism>